<organism evidence="3">
    <name type="scientific">Schistocephalus solidus</name>
    <name type="common">Tapeworm</name>
    <dbReference type="NCBI Taxonomy" id="70667"/>
    <lineage>
        <taxon>Eukaryota</taxon>
        <taxon>Metazoa</taxon>
        <taxon>Spiralia</taxon>
        <taxon>Lophotrochozoa</taxon>
        <taxon>Platyhelminthes</taxon>
        <taxon>Cestoda</taxon>
        <taxon>Eucestoda</taxon>
        <taxon>Diphyllobothriidea</taxon>
        <taxon>Diphyllobothriidae</taxon>
        <taxon>Schistocephalus</taxon>
    </lineage>
</organism>
<evidence type="ECO:0000313" key="3">
    <source>
        <dbReference type="WBParaSite" id="SSLN_0000517301-mRNA-1"/>
    </source>
</evidence>
<accession>A0A183SLB2</accession>
<dbReference type="AlphaFoldDB" id="A0A183SLB2"/>
<reference evidence="1 2" key="2">
    <citation type="submission" date="2018-11" db="EMBL/GenBank/DDBJ databases">
        <authorList>
            <consortium name="Pathogen Informatics"/>
        </authorList>
    </citation>
    <scope>NUCLEOTIDE SEQUENCE [LARGE SCALE GENOMIC DNA]</scope>
    <source>
        <strain evidence="1 2">NST_G2</strain>
    </source>
</reference>
<keyword evidence="2" id="KW-1185">Reference proteome</keyword>
<dbReference type="EMBL" id="UYSU01033085">
    <property type="protein sequence ID" value="VDL91395.1"/>
    <property type="molecule type" value="Genomic_DNA"/>
</dbReference>
<sequence length="222" mass="26267">MFADEVKLGRVIRSNADRHALQESLNHLSSKSARWLLKFNVGKYVVLRLLSRKTSKKDDSYQYLLNEQPLSIVEEQKDLGFLIKSSLKPSSKCVKATKRATQVLFVLRRGFVQINKEQFRKTYRAFVRYHLEYAVQAWRPWFRKDYLQLERVQAWATKMIKSLSHLPYETKLVELDLFPLSYRKLRGNLIQTKRIIRGRECDLEFADFFELAETENLRGSSL</sequence>
<protein>
    <submittedName>
        <fullName evidence="3">DUF1891 domain-containing protein</fullName>
    </submittedName>
</protein>
<reference evidence="3" key="1">
    <citation type="submission" date="2016-06" db="UniProtKB">
        <authorList>
            <consortium name="WormBaseParasite"/>
        </authorList>
    </citation>
    <scope>IDENTIFICATION</scope>
</reference>
<evidence type="ECO:0000313" key="1">
    <source>
        <dbReference type="EMBL" id="VDL91395.1"/>
    </source>
</evidence>
<gene>
    <name evidence="1" type="ORF">SSLN_LOCUS5010</name>
</gene>
<dbReference type="Proteomes" id="UP000275846">
    <property type="component" value="Unassembled WGS sequence"/>
</dbReference>
<dbReference type="WBParaSite" id="SSLN_0000517301-mRNA-1">
    <property type="protein sequence ID" value="SSLN_0000517301-mRNA-1"/>
    <property type="gene ID" value="SSLN_0000517301"/>
</dbReference>
<dbReference type="OrthoDB" id="10063766at2759"/>
<name>A0A183SLB2_SCHSO</name>
<proteinExistence type="predicted"/>
<dbReference type="STRING" id="70667.A0A183SLB2"/>
<dbReference type="PANTHER" id="PTHR33332">
    <property type="entry name" value="REVERSE TRANSCRIPTASE DOMAIN-CONTAINING PROTEIN"/>
    <property type="match status" value="1"/>
</dbReference>
<evidence type="ECO:0000313" key="2">
    <source>
        <dbReference type="Proteomes" id="UP000275846"/>
    </source>
</evidence>